<dbReference type="AlphaFoldDB" id="A0A667IF29"/>
<reference evidence="6" key="1">
    <citation type="submission" date="2025-08" db="UniProtKB">
        <authorList>
            <consortium name="Ensembl"/>
        </authorList>
    </citation>
    <scope>IDENTIFICATION</scope>
</reference>
<evidence type="ECO:0000256" key="4">
    <source>
        <dbReference type="PROSITE-ProRule" id="PRU00302"/>
    </source>
</evidence>
<feature type="domain" description="Sushi" evidence="5">
    <location>
        <begin position="30"/>
        <end position="87"/>
    </location>
</feature>
<sequence length="176" mass="19898">MDYSFRPGRRSLCFNIKGYNCVLSGQSENISCGNPPRVKNAIILDEMSKYLPGQRARYECIIPFYLVGGREVTCSNGNWTQPPQCLDPKEKCGPPPAIDNGDMTTFPTSEYAPGSSVQYQCQSLYVLEGNKVITCRYGQWSEPPKCLGKYLNIHLDPGKITIMRKVFCFINRIFMD</sequence>
<evidence type="ECO:0000256" key="2">
    <source>
        <dbReference type="ARBA" id="ARBA00022729"/>
    </source>
</evidence>
<dbReference type="Proteomes" id="UP000472241">
    <property type="component" value="Unplaced"/>
</dbReference>
<dbReference type="GO" id="GO:0001851">
    <property type="term" value="F:complement component C3b binding"/>
    <property type="evidence" value="ECO:0007669"/>
    <property type="project" value="TreeGrafter"/>
</dbReference>
<dbReference type="InterPro" id="IPR035976">
    <property type="entry name" value="Sushi/SCR/CCP_sf"/>
</dbReference>
<dbReference type="Ensembl" id="ENSLCNT00005036290.1">
    <property type="protein sequence ID" value="ENSLCNP00005032505.1"/>
    <property type="gene ID" value="ENSLCNG00005021147.1"/>
</dbReference>
<dbReference type="GO" id="GO:0005615">
    <property type="term" value="C:extracellular space"/>
    <property type="evidence" value="ECO:0007669"/>
    <property type="project" value="TreeGrafter"/>
</dbReference>
<keyword evidence="3 4" id="KW-1015">Disulfide bond</keyword>
<feature type="domain" description="Sushi" evidence="5">
    <location>
        <begin position="90"/>
        <end position="148"/>
    </location>
</feature>
<dbReference type="GO" id="GO:0006956">
    <property type="term" value="P:complement activation"/>
    <property type="evidence" value="ECO:0007669"/>
    <property type="project" value="TreeGrafter"/>
</dbReference>
<proteinExistence type="predicted"/>
<dbReference type="InterPro" id="IPR051503">
    <property type="entry name" value="ComplSys_Reg/VirEntry_Med"/>
</dbReference>
<feature type="disulfide bond" evidence="4">
    <location>
        <begin position="92"/>
        <end position="135"/>
    </location>
</feature>
<dbReference type="PANTHER" id="PTHR45785:SF7">
    <property type="entry name" value="COMPLEMENT FACTOR H"/>
    <property type="match status" value="1"/>
</dbReference>
<dbReference type="Pfam" id="PF00084">
    <property type="entry name" value="Sushi"/>
    <property type="match status" value="2"/>
</dbReference>
<name>A0A667IF29_LYNCA</name>
<reference evidence="6" key="2">
    <citation type="submission" date="2025-09" db="UniProtKB">
        <authorList>
            <consortium name="Ensembl"/>
        </authorList>
    </citation>
    <scope>IDENTIFICATION</scope>
</reference>
<accession>A0A667IF29</accession>
<dbReference type="SMART" id="SM00032">
    <property type="entry name" value="CCP"/>
    <property type="match status" value="2"/>
</dbReference>
<keyword evidence="1 4" id="KW-0768">Sushi</keyword>
<protein>
    <recommendedName>
        <fullName evidence="5">Sushi domain-containing protein</fullName>
    </recommendedName>
</protein>
<dbReference type="PROSITE" id="PS50923">
    <property type="entry name" value="SUSHI"/>
    <property type="match status" value="2"/>
</dbReference>
<organism evidence="6 7">
    <name type="scientific">Lynx canadensis</name>
    <name type="common">Canada lynx</name>
    <name type="synonym">Felis canadensis</name>
    <dbReference type="NCBI Taxonomy" id="61383"/>
    <lineage>
        <taxon>Eukaryota</taxon>
        <taxon>Metazoa</taxon>
        <taxon>Chordata</taxon>
        <taxon>Craniata</taxon>
        <taxon>Vertebrata</taxon>
        <taxon>Euteleostomi</taxon>
        <taxon>Mammalia</taxon>
        <taxon>Eutheria</taxon>
        <taxon>Laurasiatheria</taxon>
        <taxon>Carnivora</taxon>
        <taxon>Feliformia</taxon>
        <taxon>Felidae</taxon>
        <taxon>Felinae</taxon>
        <taxon>Lynx</taxon>
    </lineage>
</organism>
<dbReference type="SUPFAM" id="SSF57535">
    <property type="entry name" value="Complement control module/SCR domain"/>
    <property type="match status" value="2"/>
</dbReference>
<evidence type="ECO:0000313" key="6">
    <source>
        <dbReference type="Ensembl" id="ENSLCNP00005032505.1"/>
    </source>
</evidence>
<dbReference type="FunFam" id="2.10.70.10:FF:000026">
    <property type="entry name" value="Complement inhibitory factor H"/>
    <property type="match status" value="1"/>
</dbReference>
<keyword evidence="2" id="KW-0732">Signal</keyword>
<dbReference type="PANTHER" id="PTHR45785">
    <property type="entry name" value="COMPLEMENT FACTOR H-RELATED"/>
    <property type="match status" value="1"/>
</dbReference>
<evidence type="ECO:0000256" key="3">
    <source>
        <dbReference type="ARBA" id="ARBA00023157"/>
    </source>
</evidence>
<evidence type="ECO:0000259" key="5">
    <source>
        <dbReference type="PROSITE" id="PS50923"/>
    </source>
</evidence>
<comment type="caution">
    <text evidence="4">Lacks conserved residue(s) required for the propagation of feature annotation.</text>
</comment>
<evidence type="ECO:0000313" key="7">
    <source>
        <dbReference type="Proteomes" id="UP000472241"/>
    </source>
</evidence>
<dbReference type="Gene3D" id="2.10.70.10">
    <property type="entry name" value="Complement Module, domain 1"/>
    <property type="match status" value="2"/>
</dbReference>
<dbReference type="CDD" id="cd00033">
    <property type="entry name" value="CCP"/>
    <property type="match status" value="2"/>
</dbReference>
<dbReference type="InterPro" id="IPR000436">
    <property type="entry name" value="Sushi_SCR_CCP_dom"/>
</dbReference>
<keyword evidence="7" id="KW-1185">Reference proteome</keyword>
<evidence type="ECO:0000256" key="1">
    <source>
        <dbReference type="ARBA" id="ARBA00022659"/>
    </source>
</evidence>